<dbReference type="EMBL" id="JACHNE010000001">
    <property type="protein sequence ID" value="MBB5792366.1"/>
    <property type="molecule type" value="Genomic_DNA"/>
</dbReference>
<accession>A0A7W9GZ70</accession>
<name>A0A7W9GZ70_9ACTN</name>
<comment type="caution">
    <text evidence="2">The sequence shown here is derived from an EMBL/GenBank/DDBJ whole genome shotgun (WGS) entry which is preliminary data.</text>
</comment>
<feature type="transmembrane region" description="Helical" evidence="1">
    <location>
        <begin position="21"/>
        <end position="43"/>
    </location>
</feature>
<proteinExistence type="predicted"/>
<keyword evidence="1" id="KW-0812">Transmembrane</keyword>
<evidence type="ECO:0000313" key="2">
    <source>
        <dbReference type="EMBL" id="MBB5792366.1"/>
    </source>
</evidence>
<gene>
    <name evidence="2" type="ORF">HDA41_000330</name>
</gene>
<keyword evidence="3" id="KW-1185">Reference proteome</keyword>
<organism evidence="2 3">
    <name type="scientific">Streptomyces caelestis</name>
    <dbReference type="NCBI Taxonomy" id="36816"/>
    <lineage>
        <taxon>Bacteria</taxon>
        <taxon>Bacillati</taxon>
        <taxon>Actinomycetota</taxon>
        <taxon>Actinomycetes</taxon>
        <taxon>Kitasatosporales</taxon>
        <taxon>Streptomycetaceae</taxon>
        <taxon>Streptomyces</taxon>
    </lineage>
</organism>
<keyword evidence="1" id="KW-1133">Transmembrane helix</keyword>
<evidence type="ECO:0000256" key="1">
    <source>
        <dbReference type="SAM" id="Phobius"/>
    </source>
</evidence>
<dbReference type="AlphaFoldDB" id="A0A7W9GZ70"/>
<dbReference type="Proteomes" id="UP000590647">
    <property type="component" value="Unassembled WGS sequence"/>
</dbReference>
<sequence>MVVYGGVGDALIVLRSNGPEAAFYGIHGATAVVVPAISVLLLVA</sequence>
<protein>
    <submittedName>
        <fullName evidence="2">Uncharacterized protein</fullName>
    </submittedName>
</protein>
<keyword evidence="1" id="KW-0472">Membrane</keyword>
<dbReference type="RefSeq" id="WP_260423310.1">
    <property type="nucleotide sequence ID" value="NZ_JACHNE010000001.1"/>
</dbReference>
<evidence type="ECO:0000313" key="3">
    <source>
        <dbReference type="Proteomes" id="UP000590647"/>
    </source>
</evidence>
<reference evidence="2 3" key="1">
    <citation type="submission" date="2020-08" db="EMBL/GenBank/DDBJ databases">
        <title>Sequencing the genomes of 1000 actinobacteria strains.</title>
        <authorList>
            <person name="Klenk H.-P."/>
        </authorList>
    </citation>
    <scope>NUCLEOTIDE SEQUENCE [LARGE SCALE GENOMIC DNA]</scope>
    <source>
        <strain evidence="2 3">DSM 40084</strain>
    </source>
</reference>